<name>A0A4U0U090_9PEZI</name>
<reference evidence="4 5" key="1">
    <citation type="submission" date="2017-03" db="EMBL/GenBank/DDBJ databases">
        <title>Genomes of endolithic fungi from Antarctica.</title>
        <authorList>
            <person name="Coleine C."/>
            <person name="Masonjones S."/>
            <person name="Stajich J.E."/>
        </authorList>
    </citation>
    <scope>NUCLEOTIDE SEQUENCE [LARGE SCALE GENOMIC DNA]</scope>
    <source>
        <strain evidence="4 5">CCFEE 6315</strain>
    </source>
</reference>
<dbReference type="InterPro" id="IPR013083">
    <property type="entry name" value="Znf_RING/FYVE/PHD"/>
</dbReference>
<gene>
    <name evidence="4" type="ORF">B0A50_04148</name>
</gene>
<feature type="transmembrane region" description="Helical" evidence="2">
    <location>
        <begin position="122"/>
        <end position="140"/>
    </location>
</feature>
<dbReference type="OrthoDB" id="3956180at2759"/>
<dbReference type="Proteomes" id="UP000308549">
    <property type="component" value="Unassembled WGS sequence"/>
</dbReference>
<dbReference type="InterPro" id="IPR001841">
    <property type="entry name" value="Znf_RING"/>
</dbReference>
<dbReference type="EMBL" id="NAJL01000019">
    <property type="protein sequence ID" value="TKA28177.1"/>
    <property type="molecule type" value="Genomic_DNA"/>
</dbReference>
<evidence type="ECO:0000256" key="1">
    <source>
        <dbReference type="PROSITE-ProRule" id="PRU00175"/>
    </source>
</evidence>
<dbReference type="SUPFAM" id="SSF57850">
    <property type="entry name" value="RING/U-box"/>
    <property type="match status" value="1"/>
</dbReference>
<keyword evidence="2" id="KW-1133">Transmembrane helix</keyword>
<organism evidence="4 5">
    <name type="scientific">Salinomyces thailandicus</name>
    <dbReference type="NCBI Taxonomy" id="706561"/>
    <lineage>
        <taxon>Eukaryota</taxon>
        <taxon>Fungi</taxon>
        <taxon>Dikarya</taxon>
        <taxon>Ascomycota</taxon>
        <taxon>Pezizomycotina</taxon>
        <taxon>Dothideomycetes</taxon>
        <taxon>Dothideomycetidae</taxon>
        <taxon>Mycosphaerellales</taxon>
        <taxon>Teratosphaeriaceae</taxon>
        <taxon>Salinomyces</taxon>
    </lineage>
</organism>
<keyword evidence="1" id="KW-0863">Zinc-finger</keyword>
<evidence type="ECO:0000313" key="4">
    <source>
        <dbReference type="EMBL" id="TKA28177.1"/>
    </source>
</evidence>
<dbReference type="Gene3D" id="3.30.40.10">
    <property type="entry name" value="Zinc/RING finger domain, C3HC4 (zinc finger)"/>
    <property type="match status" value="1"/>
</dbReference>
<feature type="transmembrane region" description="Helical" evidence="2">
    <location>
        <begin position="74"/>
        <end position="93"/>
    </location>
</feature>
<keyword evidence="2" id="KW-0472">Membrane</keyword>
<evidence type="ECO:0000259" key="3">
    <source>
        <dbReference type="PROSITE" id="PS50089"/>
    </source>
</evidence>
<keyword evidence="1" id="KW-0862">Zinc</keyword>
<feature type="domain" description="RING-type" evidence="3">
    <location>
        <begin position="175"/>
        <end position="214"/>
    </location>
</feature>
<feature type="transmembrane region" description="Helical" evidence="2">
    <location>
        <begin position="227"/>
        <end position="248"/>
    </location>
</feature>
<accession>A0A4U0U090</accession>
<feature type="transmembrane region" description="Helical" evidence="2">
    <location>
        <begin position="260"/>
        <end position="277"/>
    </location>
</feature>
<keyword evidence="5" id="KW-1185">Reference proteome</keyword>
<comment type="caution">
    <text evidence="4">The sequence shown here is derived from an EMBL/GenBank/DDBJ whole genome shotgun (WGS) entry which is preliminary data.</text>
</comment>
<keyword evidence="1" id="KW-0479">Metal-binding</keyword>
<dbReference type="SMART" id="SM00184">
    <property type="entry name" value="RING"/>
    <property type="match status" value="1"/>
</dbReference>
<dbReference type="Pfam" id="PF13920">
    <property type="entry name" value="zf-C3HC4_3"/>
    <property type="match status" value="1"/>
</dbReference>
<dbReference type="GO" id="GO:0008270">
    <property type="term" value="F:zinc ion binding"/>
    <property type="evidence" value="ECO:0007669"/>
    <property type="project" value="UniProtKB-KW"/>
</dbReference>
<dbReference type="PROSITE" id="PS50089">
    <property type="entry name" value="ZF_RING_2"/>
    <property type="match status" value="1"/>
</dbReference>
<dbReference type="AlphaFoldDB" id="A0A4U0U090"/>
<sequence>MSRRNAGNTLVMNHLPGEGTTLPTPVTYDIDALTSSLKANPSAGPPQATNHAELFGYYLAESTLRVERTHNIRCLNPHVAGVTIVLIGALFMKWSLKTWPFRLADLFMTAVCLVLLWPQQIYLTLLASNIAIFYAVWTFLPGSCIAEADVPSLAQFMDSVKTTPQPDGDEDRKNCIICWDDSNELAVLPCKHEACKDCLQAIGNANQTSCPLCRCPLFTTKSPRYSILLAKSLVGLYAASTLLHLLIAFHRYRRREYWHATWPLLLLAASTLNPLYLTMRRIKNNGKDWWTQDAGTFFVKMNLASTFFTILSKCLEIGYLH</sequence>
<keyword evidence="2" id="KW-0812">Transmembrane</keyword>
<proteinExistence type="predicted"/>
<protein>
    <recommendedName>
        <fullName evidence="3">RING-type domain-containing protein</fullName>
    </recommendedName>
</protein>
<evidence type="ECO:0000256" key="2">
    <source>
        <dbReference type="SAM" id="Phobius"/>
    </source>
</evidence>
<evidence type="ECO:0000313" key="5">
    <source>
        <dbReference type="Proteomes" id="UP000308549"/>
    </source>
</evidence>